<gene>
    <name evidence="6" type="ORF">BDZ90DRAFT_259471</name>
</gene>
<dbReference type="InterPro" id="IPR019369">
    <property type="entry name" value="Efm5/EEF1AKMT1"/>
</dbReference>
<dbReference type="RefSeq" id="XP_025363043.1">
    <property type="nucleotide sequence ID" value="XM_025508166.1"/>
</dbReference>
<dbReference type="AlphaFoldDB" id="A0A316UVS4"/>
<accession>A0A316UVS4</accession>
<organism evidence="6 7">
    <name type="scientific">Jaminaea rosea</name>
    <dbReference type="NCBI Taxonomy" id="1569628"/>
    <lineage>
        <taxon>Eukaryota</taxon>
        <taxon>Fungi</taxon>
        <taxon>Dikarya</taxon>
        <taxon>Basidiomycota</taxon>
        <taxon>Ustilaginomycotina</taxon>
        <taxon>Exobasidiomycetes</taxon>
        <taxon>Microstromatales</taxon>
        <taxon>Microstromatales incertae sedis</taxon>
        <taxon>Jaminaea</taxon>
    </lineage>
</organism>
<feature type="compositionally biased region" description="Basic and acidic residues" evidence="5">
    <location>
        <begin position="69"/>
        <end position="82"/>
    </location>
</feature>
<evidence type="ECO:0000256" key="3">
    <source>
        <dbReference type="ARBA" id="ARBA00022603"/>
    </source>
</evidence>
<evidence type="ECO:0000313" key="7">
    <source>
        <dbReference type="Proteomes" id="UP000245884"/>
    </source>
</evidence>
<name>A0A316UVS4_9BASI</name>
<reference evidence="6 7" key="1">
    <citation type="journal article" date="2018" name="Mol. Biol. Evol.">
        <title>Broad Genomic Sampling Reveals a Smut Pathogenic Ancestry of the Fungal Clade Ustilaginomycotina.</title>
        <authorList>
            <person name="Kijpornyongpan T."/>
            <person name="Mondo S.J."/>
            <person name="Barry K."/>
            <person name="Sandor L."/>
            <person name="Lee J."/>
            <person name="Lipzen A."/>
            <person name="Pangilinan J."/>
            <person name="LaButti K."/>
            <person name="Hainaut M."/>
            <person name="Henrissat B."/>
            <person name="Grigoriev I.V."/>
            <person name="Spatafora J.W."/>
            <person name="Aime M.C."/>
        </authorList>
    </citation>
    <scope>NUCLEOTIDE SEQUENCE [LARGE SCALE GENOMIC DNA]</scope>
    <source>
        <strain evidence="6 7">MCA 5214</strain>
    </source>
</reference>
<sequence>MSEPVSIPTASWSASISAAQNHSNGRRSSPRSLRSVSSTNSPPPNLDTDSLALLSQFRSQKAKQQAKFARLEAKAKREEQARKNGGKVNEDEDEDDEEQGFAESEAWGDLERLAKIEAGEVLSDDEGPSEMTDGGNDDDNDEDGIMTVDGWRSLVSEDYQQSQFWYSSPFAYSLARVIYARLQRLASLLGRTPRIAFVCSPTAFVAFQDLYGERSTSSASNHSNDAAASVRRWKSGRDMWLLEIDERFAIAARHGGFVRYDFNVPLKGLAPLVEEGQQGVDMVVIDPPFLNEKTTDRVATSVHHLLKASPLSGKGEASILLLTGDSISGYARQVYPLSAPSGEKGKPLQRTPLVVEHEGGRLSNEFGAWCNWQWESQGAEE</sequence>
<feature type="compositionally biased region" description="Polar residues" evidence="5">
    <location>
        <begin position="8"/>
        <end position="22"/>
    </location>
</feature>
<dbReference type="GO" id="GO:0003676">
    <property type="term" value="F:nucleic acid binding"/>
    <property type="evidence" value="ECO:0007669"/>
    <property type="project" value="InterPro"/>
</dbReference>
<dbReference type="Proteomes" id="UP000245884">
    <property type="component" value="Unassembled WGS sequence"/>
</dbReference>
<dbReference type="GeneID" id="37029989"/>
<keyword evidence="4" id="KW-0808">Transferase</keyword>
<evidence type="ECO:0000256" key="2">
    <source>
        <dbReference type="ARBA" id="ARBA00022490"/>
    </source>
</evidence>
<evidence type="ECO:0000256" key="5">
    <source>
        <dbReference type="SAM" id="MobiDB-lite"/>
    </source>
</evidence>
<feature type="region of interest" description="Disordered" evidence="5">
    <location>
        <begin position="1"/>
        <end position="104"/>
    </location>
</feature>
<dbReference type="GO" id="GO:0016279">
    <property type="term" value="F:protein-lysine N-methyltransferase activity"/>
    <property type="evidence" value="ECO:0007669"/>
    <property type="project" value="InterPro"/>
</dbReference>
<evidence type="ECO:0000256" key="4">
    <source>
        <dbReference type="ARBA" id="ARBA00022679"/>
    </source>
</evidence>
<dbReference type="InterPro" id="IPR041370">
    <property type="entry name" value="Mlase_EEF1AKMT1/ZCCHC4"/>
</dbReference>
<dbReference type="STRING" id="1569628.A0A316UVS4"/>
<evidence type="ECO:0000313" key="6">
    <source>
        <dbReference type="EMBL" id="PWN28431.1"/>
    </source>
</evidence>
<dbReference type="PANTHER" id="PTHR13200:SF0">
    <property type="entry name" value="EEF1A LYSINE METHYLTRANSFERASE 1"/>
    <property type="match status" value="1"/>
</dbReference>
<dbReference type="PROSITE" id="PS00092">
    <property type="entry name" value="N6_MTASE"/>
    <property type="match status" value="1"/>
</dbReference>
<dbReference type="Pfam" id="PF10237">
    <property type="entry name" value="N6-adenineMlase"/>
    <property type="match status" value="1"/>
</dbReference>
<keyword evidence="2" id="KW-0963">Cytoplasm</keyword>
<dbReference type="PANTHER" id="PTHR13200">
    <property type="entry name" value="EEF1A LYSINE METHYLTRANSFERASE 1"/>
    <property type="match status" value="1"/>
</dbReference>
<protein>
    <submittedName>
        <fullName evidence="6">Uncharacterized protein</fullName>
    </submittedName>
</protein>
<feature type="region of interest" description="Disordered" evidence="5">
    <location>
        <begin position="119"/>
        <end position="143"/>
    </location>
</feature>
<dbReference type="GO" id="GO:0005737">
    <property type="term" value="C:cytoplasm"/>
    <property type="evidence" value="ECO:0007669"/>
    <property type="project" value="UniProtKB-SubCell"/>
</dbReference>
<keyword evidence="3" id="KW-0489">Methyltransferase</keyword>
<proteinExistence type="predicted"/>
<feature type="compositionally biased region" description="Acidic residues" evidence="5">
    <location>
        <begin position="90"/>
        <end position="100"/>
    </location>
</feature>
<feature type="compositionally biased region" description="Low complexity" evidence="5">
    <location>
        <begin position="30"/>
        <end position="40"/>
    </location>
</feature>
<evidence type="ECO:0000256" key="1">
    <source>
        <dbReference type="ARBA" id="ARBA00004496"/>
    </source>
</evidence>
<dbReference type="EMBL" id="KZ819665">
    <property type="protein sequence ID" value="PWN28431.1"/>
    <property type="molecule type" value="Genomic_DNA"/>
</dbReference>
<dbReference type="InterPro" id="IPR002052">
    <property type="entry name" value="DNA_methylase_N6_adenine_CS"/>
</dbReference>
<keyword evidence="7" id="KW-1185">Reference proteome</keyword>
<dbReference type="OrthoDB" id="206354at2759"/>
<comment type="subcellular location">
    <subcellularLocation>
        <location evidence="1">Cytoplasm</location>
    </subcellularLocation>
</comment>
<dbReference type="GO" id="GO:0032259">
    <property type="term" value="P:methylation"/>
    <property type="evidence" value="ECO:0007669"/>
    <property type="project" value="UniProtKB-KW"/>
</dbReference>